<accession>A0ABT2PUL4</accession>
<comment type="caution">
    <text evidence="7">The sequence shown here is derived from an EMBL/GenBank/DDBJ whole genome shotgun (WGS) entry which is preliminary data.</text>
</comment>
<comment type="cofactor">
    <cofactor evidence="1">
        <name>Mg(2+)</name>
        <dbReference type="ChEBI" id="CHEBI:18420"/>
    </cofactor>
</comment>
<keyword evidence="5" id="KW-0460">Magnesium</keyword>
<organism evidence="7 8">
    <name type="scientific">Paracholeplasma vituli</name>
    <dbReference type="NCBI Taxonomy" id="69473"/>
    <lineage>
        <taxon>Bacteria</taxon>
        <taxon>Bacillati</taxon>
        <taxon>Mycoplasmatota</taxon>
        <taxon>Mollicutes</taxon>
        <taxon>Acholeplasmatales</taxon>
        <taxon>Acholeplasmataceae</taxon>
        <taxon>Paracholeplasma</taxon>
    </lineage>
</organism>
<evidence type="ECO:0000256" key="3">
    <source>
        <dbReference type="ARBA" id="ARBA00022723"/>
    </source>
</evidence>
<dbReference type="PANTHER" id="PTHR43758">
    <property type="entry name" value="7,8-DIHYDRO-8-OXOGUANINE TRIPHOSPHATASE"/>
    <property type="match status" value="1"/>
</dbReference>
<evidence type="ECO:0000259" key="6">
    <source>
        <dbReference type="PROSITE" id="PS51462"/>
    </source>
</evidence>
<keyword evidence="3" id="KW-0479">Metal-binding</keyword>
<proteinExistence type="inferred from homology"/>
<evidence type="ECO:0000256" key="5">
    <source>
        <dbReference type="ARBA" id="ARBA00022842"/>
    </source>
</evidence>
<dbReference type="InterPro" id="IPR000086">
    <property type="entry name" value="NUDIX_hydrolase_dom"/>
</dbReference>
<sequence>MIYTLAFIRHQNEFLMLNRLKQPWKGCWNGVGGKLEPNETLIDSIQREILEETGMNVCKYDIQYKGKLTWEPNDGSYLHLYLVNVENKIQTPIQTEEGILDWRPYRWIIDFDNLGVAHNIPYFLPKMLEPNRHHYHCIFDGNRLIDVLITPLEDTHA</sequence>
<evidence type="ECO:0000313" key="7">
    <source>
        <dbReference type="EMBL" id="MCU0104638.1"/>
    </source>
</evidence>
<gene>
    <name evidence="7" type="ORF">N7603_03100</name>
</gene>
<dbReference type="EMBL" id="JAOEGN010000004">
    <property type="protein sequence ID" value="MCU0104638.1"/>
    <property type="molecule type" value="Genomic_DNA"/>
</dbReference>
<dbReference type="Pfam" id="PF00293">
    <property type="entry name" value="NUDIX"/>
    <property type="match status" value="1"/>
</dbReference>
<evidence type="ECO:0000256" key="1">
    <source>
        <dbReference type="ARBA" id="ARBA00001946"/>
    </source>
</evidence>
<evidence type="ECO:0000313" key="8">
    <source>
        <dbReference type="Proteomes" id="UP001209076"/>
    </source>
</evidence>
<dbReference type="PANTHER" id="PTHR43758:SF2">
    <property type="entry name" value="OXIDIZED PURINE NUCLEOSIDE TRIPHOSPHATE HYDROLASE"/>
    <property type="match status" value="1"/>
</dbReference>
<evidence type="ECO:0000256" key="4">
    <source>
        <dbReference type="ARBA" id="ARBA00022801"/>
    </source>
</evidence>
<keyword evidence="8" id="KW-1185">Reference proteome</keyword>
<dbReference type="RefSeq" id="WP_262095881.1">
    <property type="nucleotide sequence ID" value="NZ_JAOEGN010000004.1"/>
</dbReference>
<comment type="similarity">
    <text evidence="2">Belongs to the Nudix hydrolase family.</text>
</comment>
<dbReference type="PROSITE" id="PS51462">
    <property type="entry name" value="NUDIX"/>
    <property type="match status" value="1"/>
</dbReference>
<dbReference type="Gene3D" id="3.90.79.10">
    <property type="entry name" value="Nucleoside Triphosphate Pyrophosphohydrolase"/>
    <property type="match status" value="1"/>
</dbReference>
<dbReference type="SUPFAM" id="SSF55811">
    <property type="entry name" value="Nudix"/>
    <property type="match status" value="1"/>
</dbReference>
<feature type="domain" description="Nudix hydrolase" evidence="6">
    <location>
        <begin position="1"/>
        <end position="129"/>
    </location>
</feature>
<evidence type="ECO:0000256" key="2">
    <source>
        <dbReference type="ARBA" id="ARBA00005582"/>
    </source>
</evidence>
<keyword evidence="4" id="KW-0378">Hydrolase</keyword>
<reference evidence="8" key="1">
    <citation type="submission" date="2023-07" db="EMBL/GenBank/DDBJ databases">
        <title>Novel Mycoplasma species identified in domestic and wild animals.</title>
        <authorList>
            <person name="Volokhov D.V."/>
            <person name="Furtak V.A."/>
            <person name="Zagorodnyaya T.A."/>
        </authorList>
    </citation>
    <scope>NUCLEOTIDE SEQUENCE [LARGE SCALE GENOMIC DNA]</scope>
    <source>
        <strain evidence="8">92-19</strain>
    </source>
</reference>
<protein>
    <submittedName>
        <fullName evidence="7">8-oxo-dGTP diphosphatase</fullName>
    </submittedName>
</protein>
<name>A0ABT2PUL4_9MOLU</name>
<dbReference type="InterPro" id="IPR015797">
    <property type="entry name" value="NUDIX_hydrolase-like_dom_sf"/>
</dbReference>
<dbReference type="Proteomes" id="UP001209076">
    <property type="component" value="Unassembled WGS sequence"/>
</dbReference>
<dbReference type="CDD" id="cd18886">
    <property type="entry name" value="NUDIX_MutT_Nudt1"/>
    <property type="match status" value="1"/>
</dbReference>